<evidence type="ECO:0000256" key="1">
    <source>
        <dbReference type="SAM" id="SignalP"/>
    </source>
</evidence>
<dbReference type="Proteomes" id="UP000887575">
    <property type="component" value="Unassembled WGS sequence"/>
</dbReference>
<reference evidence="4" key="1">
    <citation type="submission" date="2024-02" db="UniProtKB">
        <authorList>
            <consortium name="WormBaseParasite"/>
        </authorList>
    </citation>
    <scope>IDENTIFICATION</scope>
</reference>
<feature type="chain" id="PRO_5042281906" description="DUF5648 domain-containing protein" evidence="1">
    <location>
        <begin position="18"/>
        <end position="546"/>
    </location>
</feature>
<feature type="domain" description="DUF5648" evidence="2">
    <location>
        <begin position="401"/>
        <end position="538"/>
    </location>
</feature>
<sequence>MLPCLFILFSTFSIVSAAPKPANLANCERNSDKTCDCKNTAALRPLLRSWNEKIGDHFYMMSHEEQLNAIGLGYTMENDMGLIGTVSPSGCAGIVPIYRMWSDLASDHLYTTNYDEKEYALKWHRYNLESTMGYCMAAPGCGLVPLHRFWNPQIRDHFYTSDEVEKDQFCQNSAVSTMLSTCLLLLCISSMVLALPGQPVNLTNCPTTTCTCKTSAGITPLLRSWNSQIGDHLYTTNRDEQLNSIGKGYVVEANMGFIGTVAGYGGCSGLVQIYRLVSPTANDHFYTTSYDEMLNVLKTYNLEGTMGYCMAASGCGLVPLHRFWNPSILDHFYTSDQVEKDSFLQNGAWKAFTKMLSTLLLLSLLATARTAPQTGPIEQIDCQRDSVKSCSCKSGAALTPLRRSWNGDLQNHFYTPSRDEQLNYVGLGYKVESDMGFIATATPGDCAGIVPIYRMSHVESHDHFYTTSYIEMLNYLRSYYIESTAIGYCMSGPGCGLIPLHRLTNWTIVDHLYTIDDAEKDRAMQGQYDYNGIQCYVWSSLDATDC</sequence>
<feature type="signal peptide" evidence="1">
    <location>
        <begin position="1"/>
        <end position="17"/>
    </location>
</feature>
<protein>
    <recommendedName>
        <fullName evidence="2">DUF5648 domain-containing protein</fullName>
    </recommendedName>
</protein>
<feature type="domain" description="DUF5648" evidence="2">
    <location>
        <begin position="45"/>
        <end position="171"/>
    </location>
</feature>
<name>A0AAF3F3K4_9BILA</name>
<dbReference type="WBParaSite" id="MBELARI_LOCUS21067">
    <property type="protein sequence ID" value="MBELARI_LOCUS21067"/>
    <property type="gene ID" value="MBELARI_LOCUS21067"/>
</dbReference>
<feature type="domain" description="DUF5648" evidence="2">
    <location>
        <begin position="220"/>
        <end position="350"/>
    </location>
</feature>
<dbReference type="AlphaFoldDB" id="A0AAF3F3K4"/>
<evidence type="ECO:0000313" key="3">
    <source>
        <dbReference type="Proteomes" id="UP000887575"/>
    </source>
</evidence>
<organism evidence="3 4">
    <name type="scientific">Mesorhabditis belari</name>
    <dbReference type="NCBI Taxonomy" id="2138241"/>
    <lineage>
        <taxon>Eukaryota</taxon>
        <taxon>Metazoa</taxon>
        <taxon>Ecdysozoa</taxon>
        <taxon>Nematoda</taxon>
        <taxon>Chromadorea</taxon>
        <taxon>Rhabditida</taxon>
        <taxon>Rhabditina</taxon>
        <taxon>Rhabditomorpha</taxon>
        <taxon>Rhabditoidea</taxon>
        <taxon>Rhabditidae</taxon>
        <taxon>Mesorhabditinae</taxon>
        <taxon>Mesorhabditis</taxon>
    </lineage>
</organism>
<dbReference type="Pfam" id="PF18885">
    <property type="entry name" value="DUF5648"/>
    <property type="match status" value="3"/>
</dbReference>
<evidence type="ECO:0000313" key="4">
    <source>
        <dbReference type="WBParaSite" id="MBELARI_LOCUS21067"/>
    </source>
</evidence>
<keyword evidence="1" id="KW-0732">Signal</keyword>
<keyword evidence="3" id="KW-1185">Reference proteome</keyword>
<dbReference type="InterPro" id="IPR043708">
    <property type="entry name" value="DUF5648"/>
</dbReference>
<evidence type="ECO:0000259" key="2">
    <source>
        <dbReference type="Pfam" id="PF18885"/>
    </source>
</evidence>
<proteinExistence type="predicted"/>
<accession>A0AAF3F3K4</accession>